<keyword evidence="1" id="KW-1277">Toxin-antitoxin system</keyword>
<evidence type="ECO:0000313" key="3">
    <source>
        <dbReference type="Proteomes" id="UP000283633"/>
    </source>
</evidence>
<sequence>MAVILDENEDLLKTKYKLHALSGDKSGLYDIHLESNWLLIYEITDNTLFLTLTLSATGTHQATLGK</sequence>
<dbReference type="OrthoDB" id="7030467at2"/>
<dbReference type="RefSeq" id="WP_125072304.1">
    <property type="nucleotide sequence ID" value="NZ_QWZQ01000020.1"/>
</dbReference>
<keyword evidence="3" id="KW-1185">Reference proteome</keyword>
<comment type="caution">
    <text evidence="2">The sequence shown here is derived from an EMBL/GenBank/DDBJ whole genome shotgun (WGS) entry which is preliminary data.</text>
</comment>
<dbReference type="InterPro" id="IPR007712">
    <property type="entry name" value="RelE/ParE_toxin"/>
</dbReference>
<gene>
    <name evidence="2" type="ORF">D1831_07380</name>
</gene>
<dbReference type="Pfam" id="PF15738">
    <property type="entry name" value="YafQ_toxin"/>
    <property type="match status" value="1"/>
</dbReference>
<dbReference type="AlphaFoldDB" id="A0A3R8L156"/>
<name>A0A3R8L156_9LACO</name>
<reference evidence="2 3" key="1">
    <citation type="submission" date="2018-08" db="EMBL/GenBank/DDBJ databases">
        <title>Genome Lactobacillus garii FI11369.</title>
        <authorList>
            <person name="Diaz M."/>
            <person name="Narbad A."/>
        </authorList>
    </citation>
    <scope>NUCLEOTIDE SEQUENCE [LARGE SCALE GENOMIC DNA]</scope>
    <source>
        <strain evidence="2 3">FI11369</strain>
    </source>
</reference>
<evidence type="ECO:0000256" key="1">
    <source>
        <dbReference type="ARBA" id="ARBA00022649"/>
    </source>
</evidence>
<accession>A0A3R8L156</accession>
<dbReference type="Gene3D" id="3.30.2310.20">
    <property type="entry name" value="RelE-like"/>
    <property type="match status" value="1"/>
</dbReference>
<dbReference type="EMBL" id="QWZQ01000020">
    <property type="protein sequence ID" value="RRK10494.1"/>
    <property type="molecule type" value="Genomic_DNA"/>
</dbReference>
<proteinExistence type="predicted"/>
<dbReference type="InterPro" id="IPR035093">
    <property type="entry name" value="RelE/ParE_toxin_dom_sf"/>
</dbReference>
<dbReference type="SUPFAM" id="SSF143011">
    <property type="entry name" value="RelE-like"/>
    <property type="match status" value="1"/>
</dbReference>
<dbReference type="Proteomes" id="UP000283633">
    <property type="component" value="Unassembled WGS sequence"/>
</dbReference>
<organism evidence="2 3">
    <name type="scientific">Lactiplantibacillus garii</name>
    <dbReference type="NCBI Taxonomy" id="2306423"/>
    <lineage>
        <taxon>Bacteria</taxon>
        <taxon>Bacillati</taxon>
        <taxon>Bacillota</taxon>
        <taxon>Bacilli</taxon>
        <taxon>Lactobacillales</taxon>
        <taxon>Lactobacillaceae</taxon>
        <taxon>Lactiplantibacillus</taxon>
    </lineage>
</organism>
<dbReference type="NCBIfam" id="TIGR02385">
    <property type="entry name" value="RelE_StbE"/>
    <property type="match status" value="1"/>
</dbReference>
<protein>
    <submittedName>
        <fullName evidence="2">Type II toxin-antitoxin system mRNA interferase toxin, RelE/StbE family</fullName>
    </submittedName>
</protein>
<dbReference type="InterPro" id="IPR004386">
    <property type="entry name" value="Toxin_YafQ-like"/>
</dbReference>
<evidence type="ECO:0000313" key="2">
    <source>
        <dbReference type="EMBL" id="RRK10494.1"/>
    </source>
</evidence>